<sequence length="79" mass="8710">MRHTYYLPTRPPGTALVLALILYSPRNMQNILIFDDPTLHLVDANLLKSNTTPARKSQPARGGGPGHERALAARSYESP</sequence>
<dbReference type="EMBL" id="BGZK01002445">
    <property type="protein sequence ID" value="GBP94000.1"/>
    <property type="molecule type" value="Genomic_DNA"/>
</dbReference>
<name>A0A4C2A181_EUMVA</name>
<organism evidence="2 3">
    <name type="scientific">Eumeta variegata</name>
    <name type="common">Bagworm moth</name>
    <name type="synonym">Eumeta japonica</name>
    <dbReference type="NCBI Taxonomy" id="151549"/>
    <lineage>
        <taxon>Eukaryota</taxon>
        <taxon>Metazoa</taxon>
        <taxon>Ecdysozoa</taxon>
        <taxon>Arthropoda</taxon>
        <taxon>Hexapoda</taxon>
        <taxon>Insecta</taxon>
        <taxon>Pterygota</taxon>
        <taxon>Neoptera</taxon>
        <taxon>Endopterygota</taxon>
        <taxon>Lepidoptera</taxon>
        <taxon>Glossata</taxon>
        <taxon>Ditrysia</taxon>
        <taxon>Tineoidea</taxon>
        <taxon>Psychidae</taxon>
        <taxon>Oiketicinae</taxon>
        <taxon>Eumeta</taxon>
    </lineage>
</organism>
<accession>A0A4C2A181</accession>
<gene>
    <name evidence="2" type="ORF">EVAR_68693_1</name>
</gene>
<keyword evidence="3" id="KW-1185">Reference proteome</keyword>
<proteinExistence type="predicted"/>
<dbReference type="Proteomes" id="UP000299102">
    <property type="component" value="Unassembled WGS sequence"/>
</dbReference>
<evidence type="ECO:0000313" key="3">
    <source>
        <dbReference type="Proteomes" id="UP000299102"/>
    </source>
</evidence>
<comment type="caution">
    <text evidence="2">The sequence shown here is derived from an EMBL/GenBank/DDBJ whole genome shotgun (WGS) entry which is preliminary data.</text>
</comment>
<dbReference type="AlphaFoldDB" id="A0A4C2A181"/>
<evidence type="ECO:0000313" key="2">
    <source>
        <dbReference type="EMBL" id="GBP94000.1"/>
    </source>
</evidence>
<feature type="region of interest" description="Disordered" evidence="1">
    <location>
        <begin position="49"/>
        <end position="79"/>
    </location>
</feature>
<reference evidence="2 3" key="1">
    <citation type="journal article" date="2019" name="Commun. Biol.">
        <title>The bagworm genome reveals a unique fibroin gene that provides high tensile strength.</title>
        <authorList>
            <person name="Kono N."/>
            <person name="Nakamura H."/>
            <person name="Ohtoshi R."/>
            <person name="Tomita M."/>
            <person name="Numata K."/>
            <person name="Arakawa K."/>
        </authorList>
    </citation>
    <scope>NUCLEOTIDE SEQUENCE [LARGE SCALE GENOMIC DNA]</scope>
</reference>
<evidence type="ECO:0000256" key="1">
    <source>
        <dbReference type="SAM" id="MobiDB-lite"/>
    </source>
</evidence>
<protein>
    <submittedName>
        <fullName evidence="2">Uncharacterized protein</fullName>
    </submittedName>
</protein>